<organism evidence="1 2">
    <name type="scientific">Candidatus Rikenella faecigallinarum</name>
    <dbReference type="NCBI Taxonomy" id="2838745"/>
    <lineage>
        <taxon>Bacteria</taxon>
        <taxon>Pseudomonadati</taxon>
        <taxon>Bacteroidota</taxon>
        <taxon>Bacteroidia</taxon>
        <taxon>Bacteroidales</taxon>
        <taxon>Rikenellaceae</taxon>
        <taxon>Rikenella</taxon>
    </lineage>
</organism>
<name>A0A9D1TXW3_9BACT</name>
<dbReference type="InterPro" id="IPR020018">
    <property type="entry name" value="Motility-assoc_lipoprot_GldH"/>
</dbReference>
<keyword evidence="1" id="KW-0449">Lipoprotein</keyword>
<dbReference type="PROSITE" id="PS51257">
    <property type="entry name" value="PROKAR_LIPOPROTEIN"/>
    <property type="match status" value="1"/>
</dbReference>
<reference evidence="1" key="1">
    <citation type="journal article" date="2021" name="PeerJ">
        <title>Extensive microbial diversity within the chicken gut microbiome revealed by metagenomics and culture.</title>
        <authorList>
            <person name="Gilroy R."/>
            <person name="Ravi A."/>
            <person name="Getino M."/>
            <person name="Pursley I."/>
            <person name="Horton D.L."/>
            <person name="Alikhan N.F."/>
            <person name="Baker D."/>
            <person name="Gharbi K."/>
            <person name="Hall N."/>
            <person name="Watson M."/>
            <person name="Adriaenssens E.M."/>
            <person name="Foster-Nyarko E."/>
            <person name="Jarju S."/>
            <person name="Secka A."/>
            <person name="Antonio M."/>
            <person name="Oren A."/>
            <person name="Chaudhuri R.R."/>
            <person name="La Ragione R."/>
            <person name="Hildebrand F."/>
            <person name="Pallen M.J."/>
        </authorList>
    </citation>
    <scope>NUCLEOTIDE SEQUENCE</scope>
    <source>
        <strain evidence="1">ChiBcec15-1070</strain>
    </source>
</reference>
<evidence type="ECO:0000313" key="2">
    <source>
        <dbReference type="Proteomes" id="UP000823926"/>
    </source>
</evidence>
<dbReference type="Proteomes" id="UP000823926">
    <property type="component" value="Unassembled WGS sequence"/>
</dbReference>
<dbReference type="Pfam" id="PF14109">
    <property type="entry name" value="GldH_lipo"/>
    <property type="match status" value="1"/>
</dbReference>
<accession>A0A9D1TXW3</accession>
<evidence type="ECO:0000313" key="1">
    <source>
        <dbReference type="EMBL" id="HIW10100.1"/>
    </source>
</evidence>
<proteinExistence type="predicted"/>
<dbReference type="EMBL" id="DXHL01000006">
    <property type="protein sequence ID" value="HIW10100.1"/>
    <property type="molecule type" value="Genomic_DNA"/>
</dbReference>
<reference evidence="1" key="2">
    <citation type="submission" date="2021-04" db="EMBL/GenBank/DDBJ databases">
        <authorList>
            <person name="Gilroy R."/>
        </authorList>
    </citation>
    <scope>NUCLEOTIDE SEQUENCE</scope>
    <source>
        <strain evidence="1">ChiBcec15-1070</strain>
    </source>
</reference>
<dbReference type="AlphaFoldDB" id="A0A9D1TXW3"/>
<protein>
    <submittedName>
        <fullName evidence="1">Gliding motility lipoprotein GldH</fullName>
    </submittedName>
</protein>
<sequence>MKRREHIWVRGGVVWLAGWCMTLLTGCVARDYMEMYDLPASGWKQNQSVVFTFVPLGVDTLRGGTPSDRWVDITVRHRADFAYAELPLEIKAVTPDKRFWVDTVYLPLGKPSEGGEWQWYGNHYSNHYDLTQRYRSRIRYRAAGEYALSIRQLSGDDPLVGVLSLGVTVSQAAPVTVAE</sequence>
<comment type="caution">
    <text evidence="1">The sequence shown here is derived from an EMBL/GenBank/DDBJ whole genome shotgun (WGS) entry which is preliminary data.</text>
</comment>
<gene>
    <name evidence="1" type="ORF">H9888_01240</name>
</gene>